<feature type="compositionally biased region" description="Basic and acidic residues" evidence="2">
    <location>
        <begin position="267"/>
        <end position="299"/>
    </location>
</feature>
<protein>
    <submittedName>
        <fullName evidence="3">Uncharacterized protein</fullName>
    </submittedName>
</protein>
<proteinExistence type="predicted"/>
<feature type="compositionally biased region" description="Basic and acidic residues" evidence="2">
    <location>
        <begin position="196"/>
        <end position="217"/>
    </location>
</feature>
<feature type="compositionally biased region" description="Acidic residues" evidence="2">
    <location>
        <begin position="12"/>
        <end position="22"/>
    </location>
</feature>
<dbReference type="Proteomes" id="UP000664132">
    <property type="component" value="Unassembled WGS sequence"/>
</dbReference>
<evidence type="ECO:0000256" key="1">
    <source>
        <dbReference type="SAM" id="Coils"/>
    </source>
</evidence>
<feature type="region of interest" description="Disordered" evidence="2">
    <location>
        <begin position="252"/>
        <end position="308"/>
    </location>
</feature>
<evidence type="ECO:0000256" key="2">
    <source>
        <dbReference type="SAM" id="MobiDB-lite"/>
    </source>
</evidence>
<keyword evidence="1" id="KW-0175">Coiled coil</keyword>
<dbReference type="AlphaFoldDB" id="A0A8H7W1E7"/>
<gene>
    <name evidence="3" type="ORF">IFR04_015279</name>
</gene>
<name>A0A8H7W1E7_9HELO</name>
<feature type="compositionally biased region" description="Acidic residues" evidence="2">
    <location>
        <begin position="147"/>
        <end position="195"/>
    </location>
</feature>
<dbReference type="OrthoDB" id="3564956at2759"/>
<feature type="region of interest" description="Disordered" evidence="2">
    <location>
        <begin position="1"/>
        <end position="29"/>
    </location>
</feature>
<accession>A0A8H7W1E7</accession>
<evidence type="ECO:0000313" key="4">
    <source>
        <dbReference type="Proteomes" id="UP000664132"/>
    </source>
</evidence>
<feature type="region of interest" description="Disordered" evidence="2">
    <location>
        <begin position="48"/>
        <end position="217"/>
    </location>
</feature>
<keyword evidence="4" id="KW-1185">Reference proteome</keyword>
<feature type="coiled-coil region" evidence="1">
    <location>
        <begin position="374"/>
        <end position="423"/>
    </location>
</feature>
<dbReference type="EMBL" id="JAFJYH010000459">
    <property type="protein sequence ID" value="KAG4411582.1"/>
    <property type="molecule type" value="Genomic_DNA"/>
</dbReference>
<sequence>MPLFDPDTNLDFGDDFDIDEHDPVDGYASAEGLGLGFSVDGIQVPFRTVSQHERTEPQSIFPVSPGNGDAGTYTGGTSHSPSSQQQQRPSSNSNHRRNTAMSPAKRNAAAGPKKHLDDDYGSDYYPSPPHQRRKLSKTPSKSGEHYDGDEEDEKFAESDDDDESEESGDEEQNIDDEDEEKDEDEGDNQDLEKDEDEVKGTVEDGEVVQKVHHDRWQPDFGKIRPKISEAMLSFIRDGYEVLKDTEVVCFKPDGGAFKASTRKQKKKGDEKAGDQKDVEVQKKNQKENDEESKEKEAPTQKKKKVGSGQVWVTNDEAFFKDAVNWAMGGHLGSTNHDPAFRDSYLGARRERDEELNKWLDSARYAGNMDAARMADNRKARRRAAENLLAQYKRKGQKATISQAKEVINAIAGKKVDYEELKNRIKDPEKNGYEFGPLPAALQVDPIYSFAEEQTQEFKDKKVEEYNEWKVKADLARRAAKDGEGGAKHCTKGSAK</sequence>
<organism evidence="3 4">
    <name type="scientific">Cadophora malorum</name>
    <dbReference type="NCBI Taxonomy" id="108018"/>
    <lineage>
        <taxon>Eukaryota</taxon>
        <taxon>Fungi</taxon>
        <taxon>Dikarya</taxon>
        <taxon>Ascomycota</taxon>
        <taxon>Pezizomycotina</taxon>
        <taxon>Leotiomycetes</taxon>
        <taxon>Helotiales</taxon>
        <taxon>Ploettnerulaceae</taxon>
        <taxon>Cadophora</taxon>
    </lineage>
</organism>
<feature type="compositionally biased region" description="Low complexity" evidence="2">
    <location>
        <begin position="1"/>
        <end position="11"/>
    </location>
</feature>
<comment type="caution">
    <text evidence="3">The sequence shown here is derived from an EMBL/GenBank/DDBJ whole genome shotgun (WGS) entry which is preliminary data.</text>
</comment>
<feature type="compositionally biased region" description="Low complexity" evidence="2">
    <location>
        <begin position="78"/>
        <end position="93"/>
    </location>
</feature>
<evidence type="ECO:0000313" key="3">
    <source>
        <dbReference type="EMBL" id="KAG4411582.1"/>
    </source>
</evidence>
<reference evidence="3" key="1">
    <citation type="submission" date="2021-02" db="EMBL/GenBank/DDBJ databases">
        <title>Genome sequence Cadophora malorum strain M34.</title>
        <authorList>
            <person name="Stefanovic E."/>
            <person name="Vu D."/>
            <person name="Scully C."/>
            <person name="Dijksterhuis J."/>
            <person name="Roader J."/>
            <person name="Houbraken J."/>
        </authorList>
    </citation>
    <scope>NUCLEOTIDE SEQUENCE</scope>
    <source>
        <strain evidence="3">M34</strain>
    </source>
</reference>